<dbReference type="PANTHER" id="PTHR13471">
    <property type="entry name" value="TETRATRICOPEPTIDE-LIKE HELICAL"/>
    <property type="match status" value="1"/>
</dbReference>
<dbReference type="EMBL" id="CAJGYM010000069">
    <property type="protein sequence ID" value="CAD6196237.1"/>
    <property type="molecule type" value="Genomic_DNA"/>
</dbReference>
<reference evidence="4" key="1">
    <citation type="submission" date="2020-10" db="EMBL/GenBank/DDBJ databases">
        <authorList>
            <person name="Kikuchi T."/>
        </authorList>
    </citation>
    <scope>NUCLEOTIDE SEQUENCE</scope>
    <source>
        <strain evidence="4">NKZ352</strain>
    </source>
</reference>
<dbReference type="Proteomes" id="UP000835052">
    <property type="component" value="Unassembled WGS sequence"/>
</dbReference>
<dbReference type="GO" id="GO:0031048">
    <property type="term" value="P:regulatory ncRNA-mediated heterochromatin formation"/>
    <property type="evidence" value="ECO:0007669"/>
    <property type="project" value="TreeGrafter"/>
</dbReference>
<dbReference type="AlphaFoldDB" id="A0A8S1HIA2"/>
<gene>
    <name evidence="4" type="ORF">CAUJ_LOCUS12152</name>
</gene>
<accession>A0A8S1HIA2</accession>
<evidence type="ECO:0000313" key="4">
    <source>
        <dbReference type="EMBL" id="CAD6196237.1"/>
    </source>
</evidence>
<dbReference type="OrthoDB" id="5816204at2759"/>
<sequence length="736" mass="84550">MLSHIPLVKDFDKLRTFYLRAYVRYIRWLISVGSSPRAIANIQATFEVNFGAGAKCRQTNLKEREADLRFYWNTSMPRIGDSPEILGMAEELKNYGQMSSAEILELEKTDSELQKHQMMVAVTDDLCDLNEPIGRCWVRFERRMETADARVKRHPLEVSDAQELELMELEDTVKEDEITPYYSFRDQDVDFIMPLLQALGVKFVGGNEVYSSSDDILQAWFDGCNQNCSEFRTLPSAKPLLPCRKIGVNILRYLYDKIFTFESGHPLHRVFYSSEALTEFSIVEADSTLSTSLEKLKYFFSKGGPLIKPNMSMEASHIILLVLADKVSKLAFQAKREAQNQGPKAKAITDKAVEKLIMLLRNVIRSKSTEQERLLGVSPYTKSQELNSIQRDFLALITVLKFFDDPQVKSRNIAALLLGMDTEKADKLSNVDLRRAVTTIEGIQENIYKIEQKENEPNSHKSSLHVLPTASVLLDVLIMHLRVNIAVQDAKDSTEANYAIDRLMDVSKVVRGSDNETYRNINLRFIHTELILAIGSKFIFRDRFCSVLHLAIEHLRFEPFIWITYIETFNRGSKRLTTSIFMSHRQIFVQEVAEKDPNIYSDVERLFMSLGLLYMQCRHYRSLDEHLGSDSILKRLLTSFTEQATLTRDPSIWRLALRVAVELGNQRLIQETHVLANGQCSWARDIHLDYAMAQTNENGFQQAMLAILESNSHLFIDDVKNIEAIREIHQAKQMLE</sequence>
<dbReference type="InterPro" id="IPR013633">
    <property type="entry name" value="NRDE-2"/>
</dbReference>
<protein>
    <submittedName>
        <fullName evidence="4">Uncharacterized protein</fullName>
    </submittedName>
</protein>
<comment type="similarity">
    <text evidence="2">Belongs to the NRDE2 family.</text>
</comment>
<evidence type="ECO:0000313" key="5">
    <source>
        <dbReference type="Proteomes" id="UP000835052"/>
    </source>
</evidence>
<keyword evidence="3" id="KW-0539">Nucleus</keyword>
<dbReference type="GO" id="GO:0071013">
    <property type="term" value="C:catalytic step 2 spliceosome"/>
    <property type="evidence" value="ECO:0007669"/>
    <property type="project" value="TreeGrafter"/>
</dbReference>
<evidence type="ECO:0000256" key="1">
    <source>
        <dbReference type="ARBA" id="ARBA00004123"/>
    </source>
</evidence>
<proteinExistence type="inferred from homology"/>
<name>A0A8S1HIA2_9PELO</name>
<dbReference type="PANTHER" id="PTHR13471:SF0">
    <property type="entry name" value="NUCLEAR EXOSOME REGULATOR NRDE2"/>
    <property type="match status" value="1"/>
</dbReference>
<comment type="caution">
    <text evidence="4">The sequence shown here is derived from an EMBL/GenBank/DDBJ whole genome shotgun (WGS) entry which is preliminary data.</text>
</comment>
<comment type="subcellular location">
    <subcellularLocation>
        <location evidence="1">Nucleus</location>
    </subcellularLocation>
</comment>
<keyword evidence="5" id="KW-1185">Reference proteome</keyword>
<evidence type="ECO:0000256" key="2">
    <source>
        <dbReference type="ARBA" id="ARBA00009265"/>
    </source>
</evidence>
<dbReference type="GO" id="GO:1902369">
    <property type="term" value="P:negative regulation of RNA catabolic process"/>
    <property type="evidence" value="ECO:0007669"/>
    <property type="project" value="TreeGrafter"/>
</dbReference>
<evidence type="ECO:0000256" key="3">
    <source>
        <dbReference type="ARBA" id="ARBA00023242"/>
    </source>
</evidence>
<organism evidence="4 5">
    <name type="scientific">Caenorhabditis auriculariae</name>
    <dbReference type="NCBI Taxonomy" id="2777116"/>
    <lineage>
        <taxon>Eukaryota</taxon>
        <taxon>Metazoa</taxon>
        <taxon>Ecdysozoa</taxon>
        <taxon>Nematoda</taxon>
        <taxon>Chromadorea</taxon>
        <taxon>Rhabditida</taxon>
        <taxon>Rhabditina</taxon>
        <taxon>Rhabditomorpha</taxon>
        <taxon>Rhabditoidea</taxon>
        <taxon>Rhabditidae</taxon>
        <taxon>Peloderinae</taxon>
        <taxon>Caenorhabditis</taxon>
    </lineage>
</organism>